<dbReference type="EMBL" id="MT142385">
    <property type="protein sequence ID" value="QJA79553.1"/>
    <property type="molecule type" value="Genomic_DNA"/>
</dbReference>
<name>A0A6M3KCE9_9ZZZZ</name>
<reference evidence="1" key="1">
    <citation type="submission" date="2020-03" db="EMBL/GenBank/DDBJ databases">
        <title>The deep terrestrial virosphere.</title>
        <authorList>
            <person name="Holmfeldt K."/>
            <person name="Nilsson E."/>
            <person name="Simone D."/>
            <person name="Lopez-Fernandez M."/>
            <person name="Wu X."/>
            <person name="de Brujin I."/>
            <person name="Lundin D."/>
            <person name="Andersson A."/>
            <person name="Bertilsson S."/>
            <person name="Dopson M."/>
        </authorList>
    </citation>
    <scope>NUCLEOTIDE SEQUENCE</scope>
    <source>
        <strain evidence="1">MM415A00868</strain>
    </source>
</reference>
<proteinExistence type="predicted"/>
<gene>
    <name evidence="1" type="ORF">MM415A00868_0021</name>
</gene>
<accession>A0A6M3KCE9</accession>
<protein>
    <submittedName>
        <fullName evidence="1">Uncharacterized protein</fullName>
    </submittedName>
</protein>
<dbReference type="AlphaFoldDB" id="A0A6M3KCE9"/>
<evidence type="ECO:0000313" key="1">
    <source>
        <dbReference type="EMBL" id="QJA79553.1"/>
    </source>
</evidence>
<organism evidence="1">
    <name type="scientific">viral metagenome</name>
    <dbReference type="NCBI Taxonomy" id="1070528"/>
    <lineage>
        <taxon>unclassified sequences</taxon>
        <taxon>metagenomes</taxon>
        <taxon>organismal metagenomes</taxon>
    </lineage>
</organism>
<sequence>MNDLEQMNWELAIAYLDDCIRDLHECIEKLDKALGNVIEVKDATNIQS</sequence>